<accession>A8M971</accession>
<sequence>MREVEEKPCITVEELVNEVSRKVGVPREYVAYELMMLWKKGAVELEGYPMDNRIMYLLSIEGLWYWVTLGISLASVLAVLLIGNGPLMYIRYVLGALMTLFMPGYSLIETLYPRGDELKPLERLALSIGLSLAITPLIGLILNYTPWGIRLIPIMVSTTLATTALLTTAAIKKSNYYLSRRSRCFE</sequence>
<feature type="transmembrane region" description="Helical" evidence="1">
    <location>
        <begin position="124"/>
        <end position="145"/>
    </location>
</feature>
<keyword evidence="1" id="KW-1133">Transmembrane helix</keyword>
<dbReference type="AlphaFoldDB" id="A8M971"/>
<gene>
    <name evidence="3" type="ordered locus">Cmaq_1466</name>
</gene>
<dbReference type="Proteomes" id="UP000001137">
    <property type="component" value="Chromosome"/>
</dbReference>
<keyword evidence="1" id="KW-0472">Membrane</keyword>
<protein>
    <submittedName>
        <fullName evidence="3">Membrane protein-like protein</fullName>
    </submittedName>
</protein>
<dbReference type="STRING" id="397948.Cmaq_1466"/>
<evidence type="ECO:0000256" key="1">
    <source>
        <dbReference type="SAM" id="Phobius"/>
    </source>
</evidence>
<dbReference type="EMBL" id="CP000852">
    <property type="protein sequence ID" value="ABW02290.1"/>
    <property type="molecule type" value="Genomic_DNA"/>
</dbReference>
<evidence type="ECO:0000313" key="3">
    <source>
        <dbReference type="EMBL" id="ABW02290.1"/>
    </source>
</evidence>
<feature type="transmembrane region" description="Helical" evidence="1">
    <location>
        <begin position="89"/>
        <end position="112"/>
    </location>
</feature>
<feature type="domain" description="DUF1616" evidence="2">
    <location>
        <begin position="73"/>
        <end position="175"/>
    </location>
</feature>
<feature type="transmembrane region" description="Helical" evidence="1">
    <location>
        <begin position="151"/>
        <end position="171"/>
    </location>
</feature>
<reference evidence="3 4" key="1">
    <citation type="submission" date="2007-10" db="EMBL/GenBank/DDBJ databases">
        <title>Complete sequence of Caldivirga maquilingensis IC-167.</title>
        <authorList>
            <consortium name="US DOE Joint Genome Institute"/>
            <person name="Copeland A."/>
            <person name="Lucas S."/>
            <person name="Lapidus A."/>
            <person name="Barry K."/>
            <person name="Glavina del Rio T."/>
            <person name="Dalin E."/>
            <person name="Tice H."/>
            <person name="Pitluck S."/>
            <person name="Saunders E."/>
            <person name="Brettin T."/>
            <person name="Bruce D."/>
            <person name="Detter J.C."/>
            <person name="Han C."/>
            <person name="Schmutz J."/>
            <person name="Larimer F."/>
            <person name="Land M."/>
            <person name="Hauser L."/>
            <person name="Kyrpides N."/>
            <person name="Ivanova N."/>
            <person name="Biddle J.F."/>
            <person name="Zhang Z."/>
            <person name="Fitz-Gibbon S.T."/>
            <person name="Lowe T.M."/>
            <person name="Saltikov C."/>
            <person name="House C.H."/>
            <person name="Richardson P."/>
        </authorList>
    </citation>
    <scope>NUCLEOTIDE SEQUENCE [LARGE SCALE GENOMIC DNA]</scope>
    <source>
        <strain evidence="4">ATCC 700844 / DSM 13496 / JCM 10307 / IC-167</strain>
    </source>
</reference>
<organism evidence="3 4">
    <name type="scientific">Caldivirga maquilingensis (strain ATCC 700844 / DSM 13496 / JCM 10307 / IC-167)</name>
    <dbReference type="NCBI Taxonomy" id="397948"/>
    <lineage>
        <taxon>Archaea</taxon>
        <taxon>Thermoproteota</taxon>
        <taxon>Thermoprotei</taxon>
        <taxon>Thermoproteales</taxon>
        <taxon>Thermoproteaceae</taxon>
        <taxon>Caldivirga</taxon>
    </lineage>
</organism>
<dbReference type="Pfam" id="PF07760">
    <property type="entry name" value="DUF1616"/>
    <property type="match status" value="1"/>
</dbReference>
<keyword evidence="1" id="KW-0812">Transmembrane</keyword>
<proteinExistence type="predicted"/>
<evidence type="ECO:0000313" key="4">
    <source>
        <dbReference type="Proteomes" id="UP000001137"/>
    </source>
</evidence>
<dbReference type="eggNOG" id="arCOG02887">
    <property type="taxonomic scope" value="Archaea"/>
</dbReference>
<dbReference type="InterPro" id="IPR011674">
    <property type="entry name" value="DUF1616"/>
</dbReference>
<dbReference type="HOGENOM" id="CLU_124257_0_0_2"/>
<dbReference type="OrthoDB" id="82282at2157"/>
<dbReference type="KEGG" id="cma:Cmaq_1466"/>
<feature type="transmembrane region" description="Helical" evidence="1">
    <location>
        <begin position="63"/>
        <end position="83"/>
    </location>
</feature>
<evidence type="ECO:0000259" key="2">
    <source>
        <dbReference type="Pfam" id="PF07760"/>
    </source>
</evidence>
<name>A8M971_CALMQ</name>
<keyword evidence="4" id="KW-1185">Reference proteome</keyword>